<dbReference type="InterPro" id="IPR043502">
    <property type="entry name" value="DNA/RNA_pol_sf"/>
</dbReference>
<dbReference type="InterPro" id="IPR001126">
    <property type="entry name" value="UmuC"/>
</dbReference>
<dbReference type="InterPro" id="IPR050356">
    <property type="entry name" value="SulA_CellDiv_inhibitor"/>
</dbReference>
<evidence type="ECO:0000256" key="1">
    <source>
        <dbReference type="ARBA" id="ARBA00022763"/>
    </source>
</evidence>
<gene>
    <name evidence="3" type="ORF">ACERK3_01455</name>
</gene>
<protein>
    <submittedName>
        <fullName evidence="3">DNA polymerase Y family protein</fullName>
    </submittedName>
</protein>
<dbReference type="Proteomes" id="UP001575105">
    <property type="component" value="Unassembled WGS sequence"/>
</dbReference>
<name>A0ABV4U3B3_9BACT</name>
<accession>A0ABV4U3B3</accession>
<sequence length="480" mass="52644">MLLTRAERGREVVVQACRRSQRCGVTVGMSVAHARALLPVEVVVQPHQPARDAAMLAALARWAQRFTPVSQADPPNGLLLEINGCEHLFGGTRAMLRQVVTQMSRLGVQGHGATGPTVGCAWALARFGRAGAIVESPAEVAKALATLPVRALRVEPAVVKALHAVAVETVGQVMALPRASLGERFGSALLLRLDQALGEAFEPVEPSRPHEPVQVTRDIAGPVKQLEAILQCGRELVEALCEQLAQREAGVRHLRLHLARIDAQDLYEELTLSRASREVRHLWSLLRPRLERVHLGFGIESMTLYAVATVRLPHQQSASAHGQGNVDEGAATQAIGELVDQLTSRFSAERVSMVQPTATHVPERAFGHGPVTLAARQSAGEVPIVDADRPTRLHSVPQPAQVVLLSPEGPVMTMGWSNTRVRIVTSLGPERITPRWWLVGEAGRQPAPRDYYKVQDERGRWWWLYRQVGTSNWFVHGRWC</sequence>
<dbReference type="RefSeq" id="WP_425343874.1">
    <property type="nucleotide sequence ID" value="NZ_JBGUBD010000001.1"/>
</dbReference>
<reference evidence="3 4" key="1">
    <citation type="submission" date="2024-08" db="EMBL/GenBank/DDBJ databases">
        <title>Whole-genome sequencing of halo(alkali)philic microorganisms from hypersaline lakes.</title>
        <authorList>
            <person name="Sorokin D.Y."/>
            <person name="Merkel A.Y."/>
            <person name="Messina E."/>
            <person name="Yakimov M."/>
        </authorList>
    </citation>
    <scope>NUCLEOTIDE SEQUENCE [LARGE SCALE GENOMIC DNA]</scope>
    <source>
        <strain evidence="3 4">AB-hyl4</strain>
    </source>
</reference>
<dbReference type="CDD" id="cd03468">
    <property type="entry name" value="PolY_like"/>
    <property type="match status" value="1"/>
</dbReference>
<dbReference type="PANTHER" id="PTHR35369:SF2">
    <property type="entry name" value="BLR3025 PROTEIN"/>
    <property type="match status" value="1"/>
</dbReference>
<comment type="caution">
    <text evidence="3">The sequence shown here is derived from an EMBL/GenBank/DDBJ whole genome shotgun (WGS) entry which is preliminary data.</text>
</comment>
<evidence type="ECO:0000259" key="2">
    <source>
        <dbReference type="Pfam" id="PF00817"/>
    </source>
</evidence>
<dbReference type="PANTHER" id="PTHR35369">
    <property type="entry name" value="BLR3025 PROTEIN-RELATED"/>
    <property type="match status" value="1"/>
</dbReference>
<evidence type="ECO:0000313" key="3">
    <source>
        <dbReference type="EMBL" id="MFA9476949.1"/>
    </source>
</evidence>
<keyword evidence="4" id="KW-1185">Reference proteome</keyword>
<dbReference type="SUPFAM" id="SSF56672">
    <property type="entry name" value="DNA/RNA polymerases"/>
    <property type="match status" value="1"/>
</dbReference>
<dbReference type="Pfam" id="PF00817">
    <property type="entry name" value="IMS"/>
    <property type="match status" value="1"/>
</dbReference>
<proteinExistence type="predicted"/>
<evidence type="ECO:0000313" key="4">
    <source>
        <dbReference type="Proteomes" id="UP001575105"/>
    </source>
</evidence>
<feature type="domain" description="UmuC" evidence="2">
    <location>
        <begin position="9"/>
        <end position="102"/>
    </location>
</feature>
<organism evidence="3 4">
    <name type="scientific">Natronomicrosphaera hydrolytica</name>
    <dbReference type="NCBI Taxonomy" id="3242702"/>
    <lineage>
        <taxon>Bacteria</taxon>
        <taxon>Pseudomonadati</taxon>
        <taxon>Planctomycetota</taxon>
        <taxon>Phycisphaerae</taxon>
        <taxon>Phycisphaerales</taxon>
        <taxon>Phycisphaeraceae</taxon>
        <taxon>Natronomicrosphaera</taxon>
    </lineage>
</organism>
<dbReference type="EMBL" id="JBGUBD010000001">
    <property type="protein sequence ID" value="MFA9476949.1"/>
    <property type="molecule type" value="Genomic_DNA"/>
</dbReference>
<keyword evidence="1" id="KW-0227">DNA damage</keyword>